<protein>
    <submittedName>
        <fullName evidence="2">Uncharacterized protein</fullName>
    </submittedName>
</protein>
<dbReference type="EMBL" id="CACRTT010000030">
    <property type="protein sequence ID" value="VYU45109.1"/>
    <property type="molecule type" value="Genomic_DNA"/>
</dbReference>
<sequence length="40" mass="4203">MLFYSEGSTLGTCALIGFGSLCFNLGFSSMPQEKPNLAAV</sequence>
<dbReference type="AlphaFoldDB" id="A0A6N3EZD6"/>
<keyword evidence="1" id="KW-0812">Transmembrane</keyword>
<proteinExistence type="predicted"/>
<feature type="transmembrane region" description="Helical" evidence="1">
    <location>
        <begin position="7"/>
        <end position="27"/>
    </location>
</feature>
<reference evidence="2" key="1">
    <citation type="submission" date="2019-11" db="EMBL/GenBank/DDBJ databases">
        <authorList>
            <person name="Feng L."/>
        </authorList>
    </citation>
    <scope>NUCLEOTIDE SEQUENCE</scope>
    <source>
        <strain evidence="2">ElentaLFYP107</strain>
    </source>
</reference>
<evidence type="ECO:0000256" key="1">
    <source>
        <dbReference type="SAM" id="Phobius"/>
    </source>
</evidence>
<accession>A0A6N3EZD6</accession>
<organism evidence="2">
    <name type="scientific">Eggerthella lenta</name>
    <name type="common">Eubacterium lentum</name>
    <dbReference type="NCBI Taxonomy" id="84112"/>
    <lineage>
        <taxon>Bacteria</taxon>
        <taxon>Bacillati</taxon>
        <taxon>Actinomycetota</taxon>
        <taxon>Coriobacteriia</taxon>
        <taxon>Eggerthellales</taxon>
        <taxon>Eggerthellaceae</taxon>
        <taxon>Eggerthella</taxon>
    </lineage>
</organism>
<name>A0A6N3EZD6_EGGLN</name>
<gene>
    <name evidence="2" type="ORF">ELLFYP107_00502</name>
</gene>
<evidence type="ECO:0000313" key="2">
    <source>
        <dbReference type="EMBL" id="VYU45109.1"/>
    </source>
</evidence>
<keyword evidence="1" id="KW-0472">Membrane</keyword>
<keyword evidence="1" id="KW-1133">Transmembrane helix</keyword>